<dbReference type="PANTHER" id="PTHR32370">
    <property type="entry name" value="OS12G0117600 PROTEIN"/>
    <property type="match status" value="1"/>
</dbReference>
<evidence type="ECO:0000256" key="1">
    <source>
        <dbReference type="ARBA" id="ARBA00004906"/>
    </source>
</evidence>
<accession>A0AAU9S7N2</accession>
<evidence type="ECO:0000256" key="2">
    <source>
        <dbReference type="ARBA" id="ARBA00022786"/>
    </source>
</evidence>
<dbReference type="InterPro" id="IPR027356">
    <property type="entry name" value="NPH3_dom"/>
</dbReference>
<dbReference type="Proteomes" id="UP000836841">
    <property type="component" value="Unassembled WGS sequence"/>
</dbReference>
<dbReference type="InterPro" id="IPR011333">
    <property type="entry name" value="SKP1/BTB/POZ_sf"/>
</dbReference>
<evidence type="ECO:0000259" key="4">
    <source>
        <dbReference type="PROSITE" id="PS51649"/>
    </source>
</evidence>
<keyword evidence="6" id="KW-1185">Reference proteome</keyword>
<proteinExistence type="inferred from homology"/>
<dbReference type="SMART" id="SM00225">
    <property type="entry name" value="BTB"/>
    <property type="match status" value="1"/>
</dbReference>
<gene>
    <name evidence="5" type="ORF">TAV2_LOCUS12156</name>
</gene>
<evidence type="ECO:0000313" key="6">
    <source>
        <dbReference type="Proteomes" id="UP000836841"/>
    </source>
</evidence>
<dbReference type="InterPro" id="IPR000210">
    <property type="entry name" value="BTB/POZ_dom"/>
</dbReference>
<dbReference type="InterPro" id="IPR043454">
    <property type="entry name" value="NPH3/RPT2-like"/>
</dbReference>
<sequence length="516" mass="57993">MEASCDLEVDVNGEEIFILDKETISSYSGRINKLIGKSPGGTKNLNVIFQDFPGGAESFELVTRFCYNKGKVEINPLNLALLHSAAQFLEMDKYVLEPPIYLNKQRNLSRTSDLLPIVNSTDILHQCLDSLVGRIVLASETSPCPSSSSPDSTGFRLSCDTRSTDSLKNCPFRATWWFEDLVGFCPDLVEMISKLMISRRFDHATISRFLLYYQKSRSISSTTDEKRKIIDMVVNVLHSLDWSAISCKNLFGILQISLRLDIQKCCRNKLESMIGSHMDQATLDNLLVPAPPGTNYLYDVNLVLRFLKSFMGKGACCIPLFRLRKVASLMDLYIAEVAPDPCLKPSKFLALVRALPDSARDNCDGIYHAMNLGKDKHLFGLNYEKLSSEACDHLTRNRKFPSESATQALISQQCKLRSLLQETDPAQTFVDSPCSLAGIDLKEKKYDEACEQIVLYAGKLNLSSENDKLRAHLQGMQWRVLELEKVCRKMQSQMAKIMKSRLSSQSTARSLPKLCS</sequence>
<reference evidence="5 6" key="1">
    <citation type="submission" date="2022-03" db="EMBL/GenBank/DDBJ databases">
        <authorList>
            <person name="Nunn A."/>
            <person name="Chopra R."/>
            <person name="Nunn A."/>
            <person name="Contreras Garrido A."/>
        </authorList>
    </citation>
    <scope>NUCLEOTIDE SEQUENCE [LARGE SCALE GENOMIC DNA]</scope>
</reference>
<organism evidence="5 6">
    <name type="scientific">Thlaspi arvense</name>
    <name type="common">Field penny-cress</name>
    <dbReference type="NCBI Taxonomy" id="13288"/>
    <lineage>
        <taxon>Eukaryota</taxon>
        <taxon>Viridiplantae</taxon>
        <taxon>Streptophyta</taxon>
        <taxon>Embryophyta</taxon>
        <taxon>Tracheophyta</taxon>
        <taxon>Spermatophyta</taxon>
        <taxon>Magnoliopsida</taxon>
        <taxon>eudicotyledons</taxon>
        <taxon>Gunneridae</taxon>
        <taxon>Pentapetalae</taxon>
        <taxon>rosids</taxon>
        <taxon>malvids</taxon>
        <taxon>Brassicales</taxon>
        <taxon>Brassicaceae</taxon>
        <taxon>Thlaspideae</taxon>
        <taxon>Thlaspi</taxon>
    </lineage>
</organism>
<feature type="non-terminal residue" evidence="5">
    <location>
        <position position="516"/>
    </location>
</feature>
<evidence type="ECO:0000313" key="5">
    <source>
        <dbReference type="EMBL" id="CAH2057397.1"/>
    </source>
</evidence>
<comment type="pathway">
    <text evidence="1">Protein modification; protein ubiquitination.</text>
</comment>
<name>A0AAU9S7N2_THLAR</name>
<dbReference type="PROSITE" id="PS51649">
    <property type="entry name" value="NPH3"/>
    <property type="match status" value="1"/>
</dbReference>
<dbReference type="SUPFAM" id="SSF54695">
    <property type="entry name" value="POZ domain"/>
    <property type="match status" value="1"/>
</dbReference>
<protein>
    <recommendedName>
        <fullName evidence="4">NPH3 domain-containing protein</fullName>
    </recommendedName>
</protein>
<evidence type="ECO:0000256" key="3">
    <source>
        <dbReference type="PROSITE-ProRule" id="PRU00982"/>
    </source>
</evidence>
<feature type="domain" description="NPH3" evidence="4">
    <location>
        <begin position="175"/>
        <end position="415"/>
    </location>
</feature>
<dbReference type="EMBL" id="CAJVSB020000666">
    <property type="protein sequence ID" value="CAH2057397.1"/>
    <property type="molecule type" value="Genomic_DNA"/>
</dbReference>
<keyword evidence="2" id="KW-0833">Ubl conjugation pathway</keyword>
<comment type="similarity">
    <text evidence="3">Belongs to the NPH3 family.</text>
</comment>
<dbReference type="Pfam" id="PF03000">
    <property type="entry name" value="NPH3"/>
    <property type="match status" value="1"/>
</dbReference>
<dbReference type="AlphaFoldDB" id="A0AAU9S7N2"/>
<comment type="caution">
    <text evidence="5">The sequence shown here is derived from an EMBL/GenBank/DDBJ whole genome shotgun (WGS) entry which is preliminary data.</text>
</comment>